<accession>A0A7C4BA96</accession>
<dbReference type="AlphaFoldDB" id="A0A7C4BA96"/>
<comment type="caution">
    <text evidence="1">The sequence shown here is derived from an EMBL/GenBank/DDBJ whole genome shotgun (WGS) entry which is preliminary data.</text>
</comment>
<evidence type="ECO:0000313" key="1">
    <source>
        <dbReference type="EMBL" id="HGI44101.1"/>
    </source>
</evidence>
<proteinExistence type="predicted"/>
<name>A0A7C4BA96_THEPE</name>
<sequence>MGRKAPRCALCGSPDAMAKIEGKYYCFKCGSALILESFKKTLQELKRKYLESST</sequence>
<reference evidence="1" key="1">
    <citation type="journal article" date="2020" name="mSystems">
        <title>Genome- and Community-Level Interaction Insights into Carbon Utilization and Element Cycling Functions of Hydrothermarchaeota in Hydrothermal Sediment.</title>
        <authorList>
            <person name="Zhou Z."/>
            <person name="Liu Y."/>
            <person name="Xu W."/>
            <person name="Pan J."/>
            <person name="Luo Z.H."/>
            <person name="Li M."/>
        </authorList>
    </citation>
    <scope>NUCLEOTIDE SEQUENCE [LARGE SCALE GENOMIC DNA]</scope>
    <source>
        <strain evidence="1">SpSt-735</strain>
    </source>
</reference>
<protein>
    <submittedName>
        <fullName evidence="1">Uncharacterized protein</fullName>
    </submittedName>
</protein>
<gene>
    <name evidence="1" type="ORF">ENV17_06935</name>
</gene>
<organism evidence="1">
    <name type="scientific">Thermofilum pendens</name>
    <dbReference type="NCBI Taxonomy" id="2269"/>
    <lineage>
        <taxon>Archaea</taxon>
        <taxon>Thermoproteota</taxon>
        <taxon>Thermoprotei</taxon>
        <taxon>Thermofilales</taxon>
        <taxon>Thermofilaceae</taxon>
        <taxon>Thermofilum</taxon>
    </lineage>
</organism>
<dbReference type="EMBL" id="DTFI01000190">
    <property type="protein sequence ID" value="HGI44101.1"/>
    <property type="molecule type" value="Genomic_DNA"/>
</dbReference>